<name>A0A0F9EIT2_9ZZZZ</name>
<comment type="caution">
    <text evidence="1">The sequence shown here is derived from an EMBL/GenBank/DDBJ whole genome shotgun (WGS) entry which is preliminary data.</text>
</comment>
<organism evidence="1">
    <name type="scientific">marine sediment metagenome</name>
    <dbReference type="NCBI Taxonomy" id="412755"/>
    <lineage>
        <taxon>unclassified sequences</taxon>
        <taxon>metagenomes</taxon>
        <taxon>ecological metagenomes</taxon>
    </lineage>
</organism>
<proteinExistence type="predicted"/>
<evidence type="ECO:0000313" key="1">
    <source>
        <dbReference type="EMBL" id="KKL66221.1"/>
    </source>
</evidence>
<dbReference type="AlphaFoldDB" id="A0A0F9EIT2"/>
<gene>
    <name evidence="1" type="ORF">LCGC14_2147170</name>
</gene>
<protein>
    <submittedName>
        <fullName evidence="1">Uncharacterized protein</fullName>
    </submittedName>
</protein>
<dbReference type="EMBL" id="LAZR01027278">
    <property type="protein sequence ID" value="KKL66221.1"/>
    <property type="molecule type" value="Genomic_DNA"/>
</dbReference>
<sequence>MSRGIESIGFTGTQAGMTTLQLQSFQALLQLVKSAKLHHGDCIGADAEAHDIATNLEMSTVIHPPLDDRKRAFKWSDVVRPARAYLDRNHDIVDETDVLLATPKESLEVLRSGTWATVRYAYKQGKLVLLILPDGLLRYIRSS</sequence>
<reference evidence="1" key="1">
    <citation type="journal article" date="2015" name="Nature">
        <title>Complex archaea that bridge the gap between prokaryotes and eukaryotes.</title>
        <authorList>
            <person name="Spang A."/>
            <person name="Saw J.H."/>
            <person name="Jorgensen S.L."/>
            <person name="Zaremba-Niedzwiedzka K."/>
            <person name="Martijn J."/>
            <person name="Lind A.E."/>
            <person name="van Eijk R."/>
            <person name="Schleper C."/>
            <person name="Guy L."/>
            <person name="Ettema T.J."/>
        </authorList>
    </citation>
    <scope>NUCLEOTIDE SEQUENCE</scope>
</reference>
<accession>A0A0F9EIT2</accession>